<gene>
    <name evidence="10" type="ORF">ATN88_19050</name>
</gene>
<protein>
    <recommendedName>
        <fullName evidence="5 6">Flagellar basal-body rod protein FlgF</fullName>
    </recommendedName>
</protein>
<feature type="domain" description="Flagellar basal body rod protein N-terminal" evidence="7">
    <location>
        <begin position="7"/>
        <end position="35"/>
    </location>
</feature>
<evidence type="ECO:0000256" key="6">
    <source>
        <dbReference type="RuleBase" id="RU362116"/>
    </source>
</evidence>
<reference evidence="10 11" key="1">
    <citation type="submission" date="2015-11" db="EMBL/GenBank/DDBJ databases">
        <title>Genomic Taxonomy of the Vibrionaceae.</title>
        <authorList>
            <person name="Gomez-Gil B."/>
            <person name="Enciso-Ibarra J."/>
        </authorList>
    </citation>
    <scope>NUCLEOTIDE SEQUENCE [LARGE SCALE GENOMIC DNA]</scope>
    <source>
        <strain evidence="10 11">CAIM 912</strain>
    </source>
</reference>
<dbReference type="NCBIfam" id="TIGR03506">
    <property type="entry name" value="FlgEFG_subfam"/>
    <property type="match status" value="1"/>
</dbReference>
<evidence type="ECO:0000259" key="7">
    <source>
        <dbReference type="Pfam" id="PF00460"/>
    </source>
</evidence>
<dbReference type="NCBIfam" id="NF009280">
    <property type="entry name" value="PRK12640.1"/>
    <property type="match status" value="1"/>
</dbReference>
<evidence type="ECO:0000259" key="9">
    <source>
        <dbReference type="Pfam" id="PF22692"/>
    </source>
</evidence>
<comment type="caution">
    <text evidence="10">The sequence shown here is derived from an EMBL/GenBank/DDBJ whole genome shotgun (WGS) entry which is preliminary data.</text>
</comment>
<evidence type="ECO:0000256" key="1">
    <source>
        <dbReference type="ARBA" id="ARBA00004117"/>
    </source>
</evidence>
<comment type="subunit">
    <text evidence="4 6">The basal body constitutes a major portion of the flagellar organelle and consists of five rings (E,L,P,S, and M) mounted on a central rod. The rod consists of about 26 subunits of FlgG in the distal portion, and FlgB, FlgC and FlgF are thought to build up the proximal portion of the rod with about 6 subunits each.</text>
</comment>
<dbReference type="AlphaFoldDB" id="A0A135I6N0"/>
<accession>A0A135I6N0</accession>
<dbReference type="EMBL" id="LNTY01000036">
    <property type="protein sequence ID" value="KXF81067.1"/>
    <property type="molecule type" value="Genomic_DNA"/>
</dbReference>
<evidence type="ECO:0000256" key="3">
    <source>
        <dbReference type="ARBA" id="ARBA00023143"/>
    </source>
</evidence>
<dbReference type="Proteomes" id="UP000070529">
    <property type="component" value="Unassembled WGS sequence"/>
</dbReference>
<dbReference type="RefSeq" id="WP_067417804.1">
    <property type="nucleotide sequence ID" value="NZ_LNTY01000036.1"/>
</dbReference>
<dbReference type="OrthoDB" id="9804559at2"/>
<dbReference type="GO" id="GO:0030694">
    <property type="term" value="C:bacterial-type flagellum basal body, rod"/>
    <property type="evidence" value="ECO:0007669"/>
    <property type="project" value="UniProtKB-UniRule"/>
</dbReference>
<dbReference type="InterPro" id="IPR010930">
    <property type="entry name" value="Flg_bb/hook_C_dom"/>
</dbReference>
<keyword evidence="10" id="KW-0966">Cell projection</keyword>
<keyword evidence="10" id="KW-0969">Cilium</keyword>
<dbReference type="InterPro" id="IPR012836">
    <property type="entry name" value="FlgF"/>
</dbReference>
<feature type="domain" description="Flagellar basal-body/hook protein C-terminal" evidence="8">
    <location>
        <begin position="196"/>
        <end position="240"/>
    </location>
</feature>
<dbReference type="PANTHER" id="PTHR30435">
    <property type="entry name" value="FLAGELLAR PROTEIN"/>
    <property type="match status" value="1"/>
</dbReference>
<dbReference type="Pfam" id="PF06429">
    <property type="entry name" value="Flg_bbr_C"/>
    <property type="match status" value="1"/>
</dbReference>
<comment type="subcellular location">
    <subcellularLocation>
        <location evidence="1 6">Bacterial flagellum basal body</location>
    </subcellularLocation>
</comment>
<evidence type="ECO:0000256" key="4">
    <source>
        <dbReference type="ARBA" id="ARBA00038560"/>
    </source>
</evidence>
<dbReference type="Pfam" id="PF22692">
    <property type="entry name" value="LlgE_F_G_D1"/>
    <property type="match status" value="1"/>
</dbReference>
<proteinExistence type="inferred from homology"/>
<dbReference type="InterPro" id="IPR001444">
    <property type="entry name" value="Flag_bb_rod_N"/>
</dbReference>
<keyword evidence="11" id="KW-1185">Reference proteome</keyword>
<dbReference type="NCBIfam" id="TIGR02490">
    <property type="entry name" value="flgF"/>
    <property type="match status" value="1"/>
</dbReference>
<comment type="similarity">
    <text evidence="2 6">Belongs to the flagella basal body rod proteins family.</text>
</comment>
<dbReference type="PANTHER" id="PTHR30435:SF18">
    <property type="entry name" value="FLAGELLAR BASAL-BODY ROD PROTEIN FLGF"/>
    <property type="match status" value="1"/>
</dbReference>
<evidence type="ECO:0000313" key="10">
    <source>
        <dbReference type="EMBL" id="KXF81067.1"/>
    </source>
</evidence>
<evidence type="ECO:0000256" key="5">
    <source>
        <dbReference type="ARBA" id="ARBA00040228"/>
    </source>
</evidence>
<name>A0A135I6N0_9GAMM</name>
<evidence type="ECO:0000256" key="2">
    <source>
        <dbReference type="ARBA" id="ARBA00009677"/>
    </source>
</evidence>
<evidence type="ECO:0000313" key="11">
    <source>
        <dbReference type="Proteomes" id="UP000070529"/>
    </source>
</evidence>
<dbReference type="STRING" id="294935.ATN88_19050"/>
<evidence type="ECO:0000259" key="8">
    <source>
        <dbReference type="Pfam" id="PF06429"/>
    </source>
</evidence>
<dbReference type="GO" id="GO:0071978">
    <property type="term" value="P:bacterial-type flagellum-dependent swarming motility"/>
    <property type="evidence" value="ECO:0007669"/>
    <property type="project" value="TreeGrafter"/>
</dbReference>
<feature type="domain" description="Flagellar hook protein FlgE/F/G-like D1" evidence="9">
    <location>
        <begin position="81"/>
        <end position="145"/>
    </location>
</feature>
<dbReference type="InterPro" id="IPR037925">
    <property type="entry name" value="FlgE/F/G-like"/>
</dbReference>
<dbReference type="Pfam" id="PF00460">
    <property type="entry name" value="Flg_bb_rod"/>
    <property type="match status" value="1"/>
</dbReference>
<organism evidence="10 11">
    <name type="scientific">Enterovibrio coralii</name>
    <dbReference type="NCBI Taxonomy" id="294935"/>
    <lineage>
        <taxon>Bacteria</taxon>
        <taxon>Pseudomonadati</taxon>
        <taxon>Pseudomonadota</taxon>
        <taxon>Gammaproteobacteria</taxon>
        <taxon>Vibrionales</taxon>
        <taxon>Vibrionaceae</taxon>
        <taxon>Enterovibrio</taxon>
    </lineage>
</organism>
<dbReference type="SUPFAM" id="SSF117143">
    <property type="entry name" value="Flagellar hook protein flgE"/>
    <property type="match status" value="1"/>
</dbReference>
<dbReference type="InterPro" id="IPR053967">
    <property type="entry name" value="LlgE_F_G-like_D1"/>
</dbReference>
<keyword evidence="10" id="KW-0282">Flagellum</keyword>
<keyword evidence="3 6" id="KW-0975">Bacterial flagellum</keyword>
<dbReference type="InterPro" id="IPR020013">
    <property type="entry name" value="Flagellar_FlgE/F/G"/>
</dbReference>
<sequence>MDSLLFTAASGASRVLKAQHVRSNNLSNADTAGFRADMERVQSMQLQGSGFDGRTLAVTNSAMTRFDAGDAVKTGRPLDVAIMGDGFFAVQTPVGNEAYTRAGNIKVDNFGALNVNGFPVVGADGAPMVLPEFEKVEVSERGVVTILPPGGGAEMQVGTLKLVNPQINQLQKESDGLLHSLDGEPFDVDPMVQVASEHIESSNVSAIDELVGVMSLTRNFEMQIRMMKTAETLAQAGNKLMAAR</sequence>